<evidence type="ECO:0000313" key="2">
    <source>
        <dbReference type="EMBL" id="KAE9970036.1"/>
    </source>
</evidence>
<feature type="signal peptide" evidence="1">
    <location>
        <begin position="1"/>
        <end position="18"/>
    </location>
</feature>
<comment type="caution">
    <text evidence="2">The sequence shown here is derived from an EMBL/GenBank/DDBJ whole genome shotgun (WGS) entry which is preliminary data.</text>
</comment>
<dbReference type="AlphaFoldDB" id="A0A8H3UG84"/>
<evidence type="ECO:0000313" key="3">
    <source>
        <dbReference type="Proteomes" id="UP000447873"/>
    </source>
</evidence>
<accession>A0A8H3UG84</accession>
<dbReference type="Proteomes" id="UP000447873">
    <property type="component" value="Unassembled WGS sequence"/>
</dbReference>
<name>A0A8H3UG84_VENIN</name>
<protein>
    <submittedName>
        <fullName evidence="2">Uncharacterized protein</fullName>
    </submittedName>
</protein>
<proteinExistence type="predicted"/>
<feature type="chain" id="PRO_5034592013" evidence="1">
    <location>
        <begin position="19"/>
        <end position="295"/>
    </location>
</feature>
<reference evidence="2 3" key="1">
    <citation type="submission" date="2018-12" db="EMBL/GenBank/DDBJ databases">
        <title>Venturia inaequalis Genome Resource.</title>
        <authorList>
            <person name="Lichtner F.J."/>
        </authorList>
    </citation>
    <scope>NUCLEOTIDE SEQUENCE [LARGE SCALE GENOMIC DNA]</scope>
    <source>
        <strain evidence="2 3">120213</strain>
    </source>
</reference>
<sequence length="295" mass="32876">MHSYQYLLLLLAPAAVLSAPFAGTDDAISNLEAAAPQPFGLVETADLAPRGSYPPWRNVHSVIEVRAEQMHEAIEIPSDQMSGVVRVTYDPDLEANDESLTRTSPVPRSPLAKRGAGSNLCNIYTDRKVPRANFLNANTRCVPEKSERAYEVYCKAGGYRVGPFSQECPNNYVCFQLPDNPEHPSEIECRAKEQTTKASSSTARGIIRTITKFFTKPPANYKKLHFDAYTIDRNGHLINVPEIKMIVDGSMFKSGEGVNSLIVDKVANPNGEGIYFLTDPHQTFVTLEWWWRRGI</sequence>
<dbReference type="EMBL" id="WNWS01000346">
    <property type="protein sequence ID" value="KAE9970036.1"/>
    <property type="molecule type" value="Genomic_DNA"/>
</dbReference>
<gene>
    <name evidence="2" type="ORF">EG328_006502</name>
</gene>
<keyword evidence="1" id="KW-0732">Signal</keyword>
<evidence type="ECO:0000256" key="1">
    <source>
        <dbReference type="SAM" id="SignalP"/>
    </source>
</evidence>
<organism evidence="2 3">
    <name type="scientific">Venturia inaequalis</name>
    <name type="common">Apple scab fungus</name>
    <dbReference type="NCBI Taxonomy" id="5025"/>
    <lineage>
        <taxon>Eukaryota</taxon>
        <taxon>Fungi</taxon>
        <taxon>Dikarya</taxon>
        <taxon>Ascomycota</taxon>
        <taxon>Pezizomycotina</taxon>
        <taxon>Dothideomycetes</taxon>
        <taxon>Pleosporomycetidae</taxon>
        <taxon>Venturiales</taxon>
        <taxon>Venturiaceae</taxon>
        <taxon>Venturia</taxon>
    </lineage>
</organism>